<dbReference type="Gene3D" id="3.30.70.2220">
    <property type="entry name" value="CRISPR-Cas system, Cmr2 subunit, D1 domain, cysteine cluster"/>
    <property type="match status" value="1"/>
</dbReference>
<protein>
    <submittedName>
        <fullName evidence="5">Type III-B CRISPR-associated protein Cas10/Cmr2</fullName>
    </submittedName>
</protein>
<keyword evidence="3" id="KW-0175">Coiled coil</keyword>
<dbReference type="Pfam" id="PF12469">
    <property type="entry name" value="Cmr2_N"/>
    <property type="match status" value="1"/>
</dbReference>
<proteinExistence type="predicted"/>
<dbReference type="CDD" id="cd09679">
    <property type="entry name" value="Cas10_III"/>
    <property type="match status" value="1"/>
</dbReference>
<gene>
    <name evidence="5" type="primary">cas10</name>
    <name evidence="5" type="ORF">ENN47_11825</name>
</gene>
<dbReference type="GO" id="GO:0051607">
    <property type="term" value="P:defense response to virus"/>
    <property type="evidence" value="ECO:0007669"/>
    <property type="project" value="UniProtKB-KW"/>
</dbReference>
<dbReference type="InterPro" id="IPR054767">
    <property type="entry name" value="Cas10-Cmr2_palm2"/>
</dbReference>
<dbReference type="InterPro" id="IPR038242">
    <property type="entry name" value="Cmr2_N"/>
</dbReference>
<dbReference type="EMBL" id="DSBT01000360">
    <property type="protein sequence ID" value="HDP78839.1"/>
    <property type="molecule type" value="Genomic_DNA"/>
</dbReference>
<name>A0A7C1GSJ1_9BACT</name>
<organism evidence="5">
    <name type="scientific">Mesotoga infera</name>
    <dbReference type="NCBI Taxonomy" id="1236046"/>
    <lineage>
        <taxon>Bacteria</taxon>
        <taxon>Thermotogati</taxon>
        <taxon>Thermotogota</taxon>
        <taxon>Thermotogae</taxon>
        <taxon>Kosmotogales</taxon>
        <taxon>Kosmotogaceae</taxon>
        <taxon>Mesotoga</taxon>
    </lineage>
</organism>
<dbReference type="Proteomes" id="UP000886198">
    <property type="component" value="Unassembled WGS sequence"/>
</dbReference>
<dbReference type="AlphaFoldDB" id="A0A7C1GSJ1"/>
<feature type="coiled-coil region" evidence="3">
    <location>
        <begin position="752"/>
        <end position="779"/>
    </location>
</feature>
<evidence type="ECO:0000256" key="1">
    <source>
        <dbReference type="ARBA" id="ARBA00022741"/>
    </source>
</evidence>
<dbReference type="InterPro" id="IPR043128">
    <property type="entry name" value="Rev_trsase/Diguanyl_cyclase"/>
</dbReference>
<reference evidence="5" key="1">
    <citation type="journal article" date="2020" name="mSystems">
        <title>Genome- and Community-Level Interaction Insights into Carbon Utilization and Element Cycling Functions of Hydrothermarchaeota in Hydrothermal Sediment.</title>
        <authorList>
            <person name="Zhou Z."/>
            <person name="Liu Y."/>
            <person name="Xu W."/>
            <person name="Pan J."/>
            <person name="Luo Z.H."/>
            <person name="Li M."/>
        </authorList>
    </citation>
    <scope>NUCLEOTIDE SEQUENCE [LARGE SCALE GENOMIC DNA]</scope>
    <source>
        <strain evidence="5">SpSt-1179</strain>
    </source>
</reference>
<dbReference type="InterPro" id="IPR000160">
    <property type="entry name" value="GGDEF_dom"/>
</dbReference>
<accession>A0A7C1GSJ1</accession>
<dbReference type="Pfam" id="PF22335">
    <property type="entry name" value="Cas10-Cmr2_palm2"/>
    <property type="match status" value="1"/>
</dbReference>
<comment type="caution">
    <text evidence="5">The sequence shown here is derived from an EMBL/GenBank/DDBJ whole genome shotgun (WGS) entry which is preliminary data.</text>
</comment>
<dbReference type="PROSITE" id="PS50887">
    <property type="entry name" value="GGDEF"/>
    <property type="match status" value="1"/>
</dbReference>
<dbReference type="NCBIfam" id="TIGR02577">
    <property type="entry name" value="cas_TM1794_Cmr2"/>
    <property type="match status" value="2"/>
</dbReference>
<dbReference type="Gene3D" id="3.30.70.270">
    <property type="match status" value="1"/>
</dbReference>
<dbReference type="GO" id="GO:0000166">
    <property type="term" value="F:nucleotide binding"/>
    <property type="evidence" value="ECO:0007669"/>
    <property type="project" value="UniProtKB-KW"/>
</dbReference>
<keyword evidence="2" id="KW-0051">Antiviral defense</keyword>
<sequence length="799" mass="89525">MESYRGGYPMNWEKKIIALLHDPLFKALDIKGHESRAAEILKTLGISPAKVKEEDWIASAMDRLPIPWERSSQVRVPLEQTGGFTHTLSGNKLDILKYLSNLETAKAQFVDDLRVIAEKNEKENLFHALWWQLPDMMEGSAFLPADTRIPNHSIVDHLDSTSALAGTTEDGKIKASLISVSVGPVQSFIAAARKTMDLWSGSYLLSMITYKGIEYIGQNYGFDCVIFPSLRNIAFVEKSLSDWGVKFTVDSQVPKPSTRVASLPNRFVAIVPTSEVNETLKNVEKAIKDGWNEISSAALKAGKTLDATNLQMQLDTFPEVFTTSQELIEIENAKEIISNLYNDSGIQDEIDNLNALSIEHGSHKPNAGTLYSYSYRLLRSLADARKTLRTFSRFTDNSSVNGKTLQGDQFNGDMKAIFKLKDGEKTDHLNAVNAIKRLYASEKSEKFPSVDVFADKNKQKFIEFTGNKPESYKNSYYAILLMDGDRMGRWIGGEYAPEISEVIAEPLRKAILSSDLPAKMKDYILKRKTLQPAYHRTVSRTLNVFSSLVQLAVEKHGGELVYSGGDDVLAFLPAVSVLECADEIRRMYSGTGNVELDSPAGKLQFKDEMLWINGKPHSPMMGLKATMSAGIAVVNKKYPLSQALRIARESEHIAKDGFGRDSFVVSIVRRSGQISRNGSKWSTKDGNFNSVKSLREMIKKIDSSGFGSRSLRKLYGDDLILSNNEYVDKYIPYVLKKAGSRKEDDGSFESMLKNYFRKMIDLEREIEAIEEENEDLFKARKSAVDLLLVQDFLLRGDGR</sequence>
<evidence type="ECO:0000256" key="2">
    <source>
        <dbReference type="ARBA" id="ARBA00023118"/>
    </source>
</evidence>
<dbReference type="InterPro" id="IPR024615">
    <property type="entry name" value="CRISPR-assoc_Cmr2_N"/>
</dbReference>
<feature type="domain" description="GGDEF" evidence="4">
    <location>
        <begin position="475"/>
        <end position="668"/>
    </location>
</feature>
<keyword evidence="1" id="KW-0547">Nucleotide-binding</keyword>
<evidence type="ECO:0000313" key="5">
    <source>
        <dbReference type="EMBL" id="HDP78839.1"/>
    </source>
</evidence>
<dbReference type="InterPro" id="IPR013407">
    <property type="entry name" value="CRISPR-assoc_prot_Cmr2"/>
</dbReference>
<evidence type="ECO:0000256" key="3">
    <source>
        <dbReference type="SAM" id="Coils"/>
    </source>
</evidence>
<evidence type="ECO:0000259" key="4">
    <source>
        <dbReference type="PROSITE" id="PS50887"/>
    </source>
</evidence>